<feature type="transmembrane region" description="Helical" evidence="2">
    <location>
        <begin position="39"/>
        <end position="63"/>
    </location>
</feature>
<organism evidence="3">
    <name type="scientific">Anopheles atroparvus</name>
    <name type="common">European mosquito</name>
    <dbReference type="NCBI Taxonomy" id="41427"/>
    <lineage>
        <taxon>Eukaryota</taxon>
        <taxon>Metazoa</taxon>
        <taxon>Ecdysozoa</taxon>
        <taxon>Arthropoda</taxon>
        <taxon>Hexapoda</taxon>
        <taxon>Insecta</taxon>
        <taxon>Pterygota</taxon>
        <taxon>Neoptera</taxon>
        <taxon>Endopterygota</taxon>
        <taxon>Diptera</taxon>
        <taxon>Nematocera</taxon>
        <taxon>Culicoidea</taxon>
        <taxon>Culicidae</taxon>
        <taxon>Anophelinae</taxon>
        <taxon>Anopheles</taxon>
    </lineage>
</organism>
<keyword evidence="2" id="KW-0472">Membrane</keyword>
<feature type="region of interest" description="Disordered" evidence="1">
    <location>
        <begin position="73"/>
        <end position="98"/>
    </location>
</feature>
<feature type="compositionally biased region" description="Acidic residues" evidence="1">
    <location>
        <begin position="87"/>
        <end position="96"/>
    </location>
</feature>
<dbReference type="VEuPathDB" id="VectorBase:AATE007780"/>
<name>A0A182IY79_ANOAO</name>
<reference evidence="3" key="1">
    <citation type="submission" date="2022-08" db="UniProtKB">
        <authorList>
            <consortium name="EnsemblMetazoa"/>
        </authorList>
    </citation>
    <scope>IDENTIFICATION</scope>
    <source>
        <strain evidence="3">EBRO</strain>
    </source>
</reference>
<sequence length="130" mass="13729">MMMPSAPGHDDDRVIHAAVVGGEIAIAAGGDVMASAIDFLLLLLLLPSGFVSLAPPAPLLAAFPSLAYNRWPKEPVAGPDEGNGCDHDDDDDDDENGVLAIRRRASPESALRAPSAPLCNFQLEPFDKIR</sequence>
<accession>A0A182IY79</accession>
<evidence type="ECO:0000313" key="3">
    <source>
        <dbReference type="EnsemblMetazoa" id="AATE007780-PA.1"/>
    </source>
</evidence>
<evidence type="ECO:0000256" key="1">
    <source>
        <dbReference type="SAM" id="MobiDB-lite"/>
    </source>
</evidence>
<evidence type="ECO:0000256" key="2">
    <source>
        <dbReference type="SAM" id="Phobius"/>
    </source>
</evidence>
<keyword evidence="2" id="KW-1133">Transmembrane helix</keyword>
<proteinExistence type="predicted"/>
<dbReference type="AlphaFoldDB" id="A0A182IY79"/>
<protein>
    <submittedName>
        <fullName evidence="3">Uncharacterized protein</fullName>
    </submittedName>
</protein>
<keyword evidence="2" id="KW-0812">Transmembrane</keyword>
<dbReference type="EnsemblMetazoa" id="AATE007780-RA">
    <property type="protein sequence ID" value="AATE007780-PA.1"/>
    <property type="gene ID" value="AATE007780"/>
</dbReference>